<sequence>MKVGEPVADTTRTDLDEQLTEQVGKALKDGAQQVKLRLTPESLGTLTIDLTRTQDGALQVVFHTTTEKAADLLSRHADSLSALLQSNSQSTVQVEVRRQEEAQQYQQQDQRQHQQQENSRGQQDQRRRSGEDFLQQLRLGLVTLDGQVS</sequence>
<name>A0A645DSA5_9ZZZZ</name>
<evidence type="ECO:0000259" key="2">
    <source>
        <dbReference type="Pfam" id="PF02120"/>
    </source>
</evidence>
<dbReference type="PANTHER" id="PTHR37533:SF2">
    <property type="entry name" value="FLAGELLAR HOOK-LENGTH CONTROL PROTEIN"/>
    <property type="match status" value="1"/>
</dbReference>
<protein>
    <recommendedName>
        <fullName evidence="2">Flagellar hook-length control protein-like C-terminal domain-containing protein</fullName>
    </recommendedName>
</protein>
<dbReference type="InterPro" id="IPR038610">
    <property type="entry name" value="FliK-like_C_sf"/>
</dbReference>
<dbReference type="CDD" id="cd17470">
    <property type="entry name" value="T3SS_Flik_C"/>
    <property type="match status" value="1"/>
</dbReference>
<evidence type="ECO:0000313" key="3">
    <source>
        <dbReference type="EMBL" id="MPM92370.1"/>
    </source>
</evidence>
<gene>
    <name evidence="3" type="ORF">SDC9_139505</name>
</gene>
<reference evidence="3" key="1">
    <citation type="submission" date="2019-08" db="EMBL/GenBank/DDBJ databases">
        <authorList>
            <person name="Kucharzyk K."/>
            <person name="Murdoch R.W."/>
            <person name="Higgins S."/>
            <person name="Loffler F."/>
        </authorList>
    </citation>
    <scope>NUCLEOTIDE SEQUENCE</scope>
</reference>
<dbReference type="AlphaFoldDB" id="A0A645DSA5"/>
<comment type="caution">
    <text evidence="3">The sequence shown here is derived from an EMBL/GenBank/DDBJ whole genome shotgun (WGS) entry which is preliminary data.</text>
</comment>
<organism evidence="3">
    <name type="scientific">bioreactor metagenome</name>
    <dbReference type="NCBI Taxonomy" id="1076179"/>
    <lineage>
        <taxon>unclassified sequences</taxon>
        <taxon>metagenomes</taxon>
        <taxon>ecological metagenomes</taxon>
    </lineage>
</organism>
<dbReference type="Gene3D" id="3.30.750.140">
    <property type="match status" value="1"/>
</dbReference>
<dbReference type="PANTHER" id="PTHR37533">
    <property type="entry name" value="FLAGELLAR HOOK-LENGTH CONTROL PROTEIN"/>
    <property type="match status" value="1"/>
</dbReference>
<feature type="region of interest" description="Disordered" evidence="1">
    <location>
        <begin position="94"/>
        <end position="130"/>
    </location>
</feature>
<dbReference type="EMBL" id="VSSQ01039317">
    <property type="protein sequence ID" value="MPM92370.1"/>
    <property type="molecule type" value="Genomic_DNA"/>
</dbReference>
<proteinExistence type="predicted"/>
<accession>A0A645DSA5</accession>
<dbReference type="InterPro" id="IPR021136">
    <property type="entry name" value="Flagellar_hook_control-like_C"/>
</dbReference>
<evidence type="ECO:0000256" key="1">
    <source>
        <dbReference type="SAM" id="MobiDB-lite"/>
    </source>
</evidence>
<feature type="domain" description="Flagellar hook-length control protein-like C-terminal" evidence="2">
    <location>
        <begin position="21"/>
        <end position="104"/>
    </location>
</feature>
<feature type="compositionally biased region" description="Low complexity" evidence="1">
    <location>
        <begin position="102"/>
        <end position="122"/>
    </location>
</feature>
<dbReference type="InterPro" id="IPR052563">
    <property type="entry name" value="FliK"/>
</dbReference>
<dbReference type="Pfam" id="PF02120">
    <property type="entry name" value="Flg_hook"/>
    <property type="match status" value="1"/>
</dbReference>